<dbReference type="PANTHER" id="PTHR10457">
    <property type="entry name" value="MEVALONATE KINASE/GALACTOKINASE"/>
    <property type="match status" value="1"/>
</dbReference>
<organism evidence="3 4">
    <name type="scientific">Cucumis melo var. makuwa</name>
    <name type="common">Oriental melon</name>
    <dbReference type="NCBI Taxonomy" id="1194695"/>
    <lineage>
        <taxon>Eukaryota</taxon>
        <taxon>Viridiplantae</taxon>
        <taxon>Streptophyta</taxon>
        <taxon>Embryophyta</taxon>
        <taxon>Tracheophyta</taxon>
        <taxon>Spermatophyta</taxon>
        <taxon>Magnoliopsida</taxon>
        <taxon>eudicotyledons</taxon>
        <taxon>Gunneridae</taxon>
        <taxon>Pentapetalae</taxon>
        <taxon>rosids</taxon>
        <taxon>fabids</taxon>
        <taxon>Cucurbitales</taxon>
        <taxon>Cucurbitaceae</taxon>
        <taxon>Benincaseae</taxon>
        <taxon>Cucumis</taxon>
    </lineage>
</organism>
<dbReference type="EMBL" id="SSTD01008894">
    <property type="protein sequence ID" value="TYK14860.1"/>
    <property type="molecule type" value="Genomic_DNA"/>
</dbReference>
<dbReference type="GO" id="GO:0009702">
    <property type="term" value="F:L-arabinokinase activity"/>
    <property type="evidence" value="ECO:0007669"/>
    <property type="project" value="TreeGrafter"/>
</dbReference>
<comment type="caution">
    <text evidence="3">The sequence shown here is derived from an EMBL/GenBank/DDBJ whole genome shotgun (WGS) entry which is preliminary data.</text>
</comment>
<dbReference type="FunFam" id="3.30.70.890:FF:000008">
    <property type="entry name" value="L-arabinokinase"/>
    <property type="match status" value="1"/>
</dbReference>
<dbReference type="GO" id="GO:0005524">
    <property type="term" value="F:ATP binding"/>
    <property type="evidence" value="ECO:0007669"/>
    <property type="project" value="UniProtKB-KW"/>
</dbReference>
<evidence type="ECO:0000256" key="2">
    <source>
        <dbReference type="ARBA" id="ARBA00022840"/>
    </source>
</evidence>
<sequence>MGRKMIKSRASELLSNSSSLANGISHDDLEDDGIELLETESSLYYLCNLPPHRYEAMYAKQLPETITGEAFMEQYSDHNDTVTVIDPKRVYGVRASARHPIYENFRVKAFKALLTSATSEDQLTSLGELLYQCHYSYSACGLGSDGTDRLVQLVQDMQHSKLPKSEDGTLYGAKITGGGSGGTVCVMGRNSLGSSHQIIEVISSFFFLFFHFPLI</sequence>
<dbReference type="GO" id="GO:0004335">
    <property type="term" value="F:galactokinase activity"/>
    <property type="evidence" value="ECO:0007669"/>
    <property type="project" value="TreeGrafter"/>
</dbReference>
<keyword evidence="3" id="KW-0808">Transferase</keyword>
<keyword evidence="3" id="KW-0418">Kinase</keyword>
<keyword evidence="2" id="KW-0067">ATP-binding</keyword>
<reference evidence="3 4" key="1">
    <citation type="submission" date="2019-08" db="EMBL/GenBank/DDBJ databases">
        <title>Draft genome sequences of two oriental melons (Cucumis melo L. var makuwa).</title>
        <authorList>
            <person name="Kwon S.-Y."/>
        </authorList>
    </citation>
    <scope>NUCLEOTIDE SEQUENCE [LARGE SCALE GENOMIC DNA]</scope>
    <source>
        <strain evidence="4">cv. Chang Bougi</strain>
        <tissue evidence="3">Leaf</tissue>
    </source>
</reference>
<evidence type="ECO:0000313" key="4">
    <source>
        <dbReference type="Proteomes" id="UP000321947"/>
    </source>
</evidence>
<dbReference type="InterPro" id="IPR036554">
    <property type="entry name" value="GHMP_kinase_C_sf"/>
</dbReference>
<dbReference type="PANTHER" id="PTHR10457:SF35">
    <property type="entry name" value="L-ARABINOKINASE"/>
    <property type="match status" value="1"/>
</dbReference>
<proteinExistence type="predicted"/>
<evidence type="ECO:0000256" key="1">
    <source>
        <dbReference type="ARBA" id="ARBA00022741"/>
    </source>
</evidence>
<dbReference type="GO" id="GO:0006012">
    <property type="term" value="P:galactose metabolic process"/>
    <property type="evidence" value="ECO:0007669"/>
    <property type="project" value="TreeGrafter"/>
</dbReference>
<dbReference type="GO" id="GO:0005829">
    <property type="term" value="C:cytosol"/>
    <property type="evidence" value="ECO:0007669"/>
    <property type="project" value="TreeGrafter"/>
</dbReference>
<accession>A0A5D3CTV5</accession>
<gene>
    <name evidence="3" type="ORF">E5676_scaffold461G00310</name>
</gene>
<dbReference type="SUPFAM" id="SSF55060">
    <property type="entry name" value="GHMP Kinase, C-terminal domain"/>
    <property type="match status" value="1"/>
</dbReference>
<name>A0A5D3CTV5_CUCMM</name>
<dbReference type="Gene3D" id="3.30.70.890">
    <property type="entry name" value="GHMP kinase, C-terminal domain"/>
    <property type="match status" value="1"/>
</dbReference>
<protein>
    <submittedName>
        <fullName evidence="3">L-arabinokinase</fullName>
    </submittedName>
</protein>
<keyword evidence="1" id="KW-0547">Nucleotide-binding</keyword>
<evidence type="ECO:0000313" key="3">
    <source>
        <dbReference type="EMBL" id="TYK14860.1"/>
    </source>
</evidence>
<dbReference type="AlphaFoldDB" id="A0A5D3CTV5"/>
<dbReference type="Proteomes" id="UP000321947">
    <property type="component" value="Unassembled WGS sequence"/>
</dbReference>